<organism evidence="4 5">
    <name type="scientific">Marivirga salinarum</name>
    <dbReference type="NCBI Taxonomy" id="3059078"/>
    <lineage>
        <taxon>Bacteria</taxon>
        <taxon>Pseudomonadati</taxon>
        <taxon>Bacteroidota</taxon>
        <taxon>Cytophagia</taxon>
        <taxon>Cytophagales</taxon>
        <taxon>Marivirgaceae</taxon>
        <taxon>Marivirga</taxon>
    </lineage>
</organism>
<keyword evidence="1" id="KW-0175">Coiled coil</keyword>
<feature type="transmembrane region" description="Helical" evidence="2">
    <location>
        <begin position="102"/>
        <end position="125"/>
    </location>
</feature>
<evidence type="ECO:0000313" key="4">
    <source>
        <dbReference type="EMBL" id="WKK75486.2"/>
    </source>
</evidence>
<dbReference type="EMBL" id="CP129971">
    <property type="protein sequence ID" value="WKK75486.2"/>
    <property type="molecule type" value="Genomic_DNA"/>
</dbReference>
<evidence type="ECO:0000313" key="5">
    <source>
        <dbReference type="Proteomes" id="UP001230496"/>
    </source>
</evidence>
<keyword evidence="2" id="KW-0472">Membrane</keyword>
<evidence type="ECO:0000256" key="2">
    <source>
        <dbReference type="SAM" id="Phobius"/>
    </source>
</evidence>
<proteinExistence type="predicted"/>
<dbReference type="Pfam" id="PF10099">
    <property type="entry name" value="RskA_C"/>
    <property type="match status" value="1"/>
</dbReference>
<accession>A0AA49GCA8</accession>
<protein>
    <submittedName>
        <fullName evidence="4">Anti-sigma factor</fullName>
    </submittedName>
</protein>
<feature type="coiled-coil region" evidence="1">
    <location>
        <begin position="22"/>
        <end position="56"/>
    </location>
</feature>
<evidence type="ECO:0000256" key="1">
    <source>
        <dbReference type="SAM" id="Coils"/>
    </source>
</evidence>
<gene>
    <name evidence="4" type="ORF">QYS49_28820</name>
</gene>
<feature type="domain" description="Anti-sigma K factor RskA C-terminal" evidence="3">
    <location>
        <begin position="107"/>
        <end position="265"/>
    </location>
</feature>
<name>A0AA49GCA8_9BACT</name>
<dbReference type="AlphaFoldDB" id="A0AA49GCA8"/>
<reference evidence="4 5" key="1">
    <citation type="submission" date="2023-08" db="EMBL/GenBank/DDBJ databases">
        <title>Comparative genomics and taxonomic characterization of three novel marine species of genus Marivirga.</title>
        <authorList>
            <person name="Muhammad N."/>
            <person name="Kim S.-G."/>
        </authorList>
    </citation>
    <scope>NUCLEOTIDE SEQUENCE [LARGE SCALE GENOMIC DNA]</scope>
    <source>
        <strain evidence="4 5">BDSF4-3</strain>
    </source>
</reference>
<dbReference type="Proteomes" id="UP001230496">
    <property type="component" value="Chromosome"/>
</dbReference>
<evidence type="ECO:0000259" key="3">
    <source>
        <dbReference type="Pfam" id="PF10099"/>
    </source>
</evidence>
<sequence>MNNIEAYISTGVIEAFVLGQLNEAETKELLQYAEEHEEVRNALDETEETLFALGQEGSITPPAQSKKALFADLGLEMESDKADSEEELVQEEIKKETKAFSIYPYLSAAASIVAIIGIVFSVYYYNQWQSTEARLSNIIAQNQSMAQQYNVVKNQMEQYAENVEILRQPGIETVPMKGLDIAPDAQAFVHWNKKTNEVFLNAKKMPSNEMDHQYQLWAIVEGAPVDMGVFDVAGDMTRLLKMKTIGKASAFAVTLEPRGGSKNPTMEKMYVIGQI</sequence>
<dbReference type="GO" id="GO:0005886">
    <property type="term" value="C:plasma membrane"/>
    <property type="evidence" value="ECO:0007669"/>
    <property type="project" value="InterPro"/>
</dbReference>
<dbReference type="PANTHER" id="PTHR37461">
    <property type="entry name" value="ANTI-SIGMA-K FACTOR RSKA"/>
    <property type="match status" value="1"/>
</dbReference>
<dbReference type="KEGG" id="msaa:QYS49_28820"/>
<dbReference type="GO" id="GO:0006417">
    <property type="term" value="P:regulation of translation"/>
    <property type="evidence" value="ECO:0007669"/>
    <property type="project" value="TreeGrafter"/>
</dbReference>
<dbReference type="PANTHER" id="PTHR37461:SF1">
    <property type="entry name" value="ANTI-SIGMA-K FACTOR RSKA"/>
    <property type="match status" value="1"/>
</dbReference>
<dbReference type="GO" id="GO:0016989">
    <property type="term" value="F:sigma factor antagonist activity"/>
    <property type="evidence" value="ECO:0007669"/>
    <property type="project" value="TreeGrafter"/>
</dbReference>
<dbReference type="InterPro" id="IPR018764">
    <property type="entry name" value="RskA_C"/>
</dbReference>
<dbReference type="InterPro" id="IPR051474">
    <property type="entry name" value="Anti-sigma-K/W_factor"/>
</dbReference>
<keyword evidence="2" id="KW-1133">Transmembrane helix</keyword>
<dbReference type="RefSeq" id="WP_308351294.1">
    <property type="nucleotide sequence ID" value="NZ_CP129971.1"/>
</dbReference>
<keyword evidence="2" id="KW-0812">Transmembrane</keyword>
<keyword evidence="5" id="KW-1185">Reference proteome</keyword>